<name>A0ABW9UWE4_9SPHN</name>
<comment type="caution">
    <text evidence="2">The sequence shown here is derived from an EMBL/GenBank/DDBJ whole genome shotgun (WGS) entry which is preliminary data.</text>
</comment>
<gene>
    <name evidence="2" type="ORF">GRI72_05255</name>
</gene>
<keyword evidence="3" id="KW-1185">Reference proteome</keyword>
<accession>A0ABW9UWE4</accession>
<dbReference type="InterPro" id="IPR007410">
    <property type="entry name" value="LpqE-like"/>
</dbReference>
<dbReference type="InterPro" id="IPR058248">
    <property type="entry name" value="Lxx211020-like"/>
</dbReference>
<proteinExistence type="predicted"/>
<dbReference type="PROSITE" id="PS51257">
    <property type="entry name" value="PROKAR_LIPOPROTEIN"/>
    <property type="match status" value="1"/>
</dbReference>
<evidence type="ECO:0000256" key="1">
    <source>
        <dbReference type="SAM" id="SignalP"/>
    </source>
</evidence>
<dbReference type="SUPFAM" id="SSF110087">
    <property type="entry name" value="DR1885-like metal-binding protein"/>
    <property type="match status" value="1"/>
</dbReference>
<keyword evidence="1" id="KW-0732">Signal</keyword>
<evidence type="ECO:0000313" key="3">
    <source>
        <dbReference type="Proteomes" id="UP000444401"/>
    </source>
</evidence>
<sequence length="168" mass="17704">MFRRGETTVKSPILAAAFLSCATLGLAACGDGADEQAETAPEGVPGLTVTNARMVLAPVEGNPAAVYFDLSYDGDRNVALNRAHVEGAGSASLHEYGEWNRQVQMQEMLPLVLTKGTEVKFEPGGKHVMATDVSPELQPGGTTEVTLIVSGGDKTTFEAEIRGPGEER</sequence>
<feature type="chain" id="PRO_5045106229" evidence="1">
    <location>
        <begin position="28"/>
        <end position="168"/>
    </location>
</feature>
<dbReference type="Pfam" id="PF04314">
    <property type="entry name" value="PCuAC"/>
    <property type="match status" value="1"/>
</dbReference>
<dbReference type="Proteomes" id="UP000444401">
    <property type="component" value="Unassembled WGS sequence"/>
</dbReference>
<dbReference type="PANTHER" id="PTHR36302:SF1">
    <property type="entry name" value="COPPER CHAPERONE PCU(A)C"/>
    <property type="match status" value="1"/>
</dbReference>
<reference evidence="2 3" key="1">
    <citation type="submission" date="2019-12" db="EMBL/GenBank/DDBJ databases">
        <title>Genomic-based taxomic classification of the family Erythrobacteraceae.</title>
        <authorList>
            <person name="Xu L."/>
        </authorList>
    </citation>
    <scope>NUCLEOTIDE SEQUENCE [LARGE SCALE GENOMIC DNA]</scope>
    <source>
        <strain evidence="2 3">H32</strain>
    </source>
</reference>
<dbReference type="EMBL" id="WTYO01000002">
    <property type="protein sequence ID" value="MXO68232.1"/>
    <property type="molecule type" value="Genomic_DNA"/>
</dbReference>
<feature type="signal peptide" evidence="1">
    <location>
        <begin position="1"/>
        <end position="27"/>
    </location>
</feature>
<organism evidence="2 3">
    <name type="scientific">Pelagerythrobacter marinus</name>
    <dbReference type="NCBI Taxonomy" id="538382"/>
    <lineage>
        <taxon>Bacteria</taxon>
        <taxon>Pseudomonadati</taxon>
        <taxon>Pseudomonadota</taxon>
        <taxon>Alphaproteobacteria</taxon>
        <taxon>Sphingomonadales</taxon>
        <taxon>Erythrobacteraceae</taxon>
        <taxon>Pelagerythrobacter</taxon>
    </lineage>
</organism>
<dbReference type="InterPro" id="IPR036182">
    <property type="entry name" value="PCuAC_sf"/>
</dbReference>
<dbReference type="Gene3D" id="2.60.40.1890">
    <property type="entry name" value="PCu(A)C copper chaperone"/>
    <property type="match status" value="1"/>
</dbReference>
<evidence type="ECO:0000313" key="2">
    <source>
        <dbReference type="EMBL" id="MXO68232.1"/>
    </source>
</evidence>
<protein>
    <submittedName>
        <fullName evidence="2">Copper chaperone PCu(A)C</fullName>
    </submittedName>
</protein>
<dbReference type="PANTHER" id="PTHR36302">
    <property type="entry name" value="BLR7088 PROTEIN"/>
    <property type="match status" value="1"/>
</dbReference>